<dbReference type="SUPFAM" id="SSF53098">
    <property type="entry name" value="Ribonuclease H-like"/>
    <property type="match status" value="1"/>
</dbReference>
<feature type="domain" description="K Homology" evidence="5">
    <location>
        <begin position="558"/>
        <end position="632"/>
    </location>
</feature>
<dbReference type="GO" id="GO:0003723">
    <property type="term" value="F:RNA binding"/>
    <property type="evidence" value="ECO:0007669"/>
    <property type="project" value="UniProtKB-UniRule"/>
</dbReference>
<dbReference type="Gene3D" id="3.30.420.10">
    <property type="entry name" value="Ribonuclease H-like superfamily/Ribonuclease H"/>
    <property type="match status" value="1"/>
</dbReference>
<evidence type="ECO:0000256" key="3">
    <source>
        <dbReference type="PROSITE-ProRule" id="PRU00117"/>
    </source>
</evidence>
<dbReference type="EMBL" id="BNJQ01000004">
    <property type="protein sequence ID" value="GHP03169.1"/>
    <property type="molecule type" value="Genomic_DNA"/>
</dbReference>
<dbReference type="InterPro" id="IPR013520">
    <property type="entry name" value="Ribonucl_H"/>
</dbReference>
<evidence type="ECO:0000256" key="2">
    <source>
        <dbReference type="ARBA" id="ARBA00022801"/>
    </source>
</evidence>
<gene>
    <name evidence="7" type="ORF">PPROV_000192400</name>
</gene>
<keyword evidence="8" id="KW-1185">Reference proteome</keyword>
<evidence type="ECO:0000256" key="1">
    <source>
        <dbReference type="ARBA" id="ARBA00022722"/>
    </source>
</evidence>
<feature type="region of interest" description="Disordered" evidence="4">
    <location>
        <begin position="474"/>
        <end position="542"/>
    </location>
</feature>
<dbReference type="PROSITE" id="PS50084">
    <property type="entry name" value="KH_TYPE_1"/>
    <property type="match status" value="1"/>
</dbReference>
<dbReference type="PANTHER" id="PTHR12801">
    <property type="entry name" value="RNA EXONUCLEASE REXO1 / RECO3 FAMILY MEMBER-RELATED"/>
    <property type="match status" value="1"/>
</dbReference>
<dbReference type="InterPro" id="IPR012337">
    <property type="entry name" value="RNaseH-like_sf"/>
</dbReference>
<organism evidence="7 8">
    <name type="scientific">Pycnococcus provasolii</name>
    <dbReference type="NCBI Taxonomy" id="41880"/>
    <lineage>
        <taxon>Eukaryota</taxon>
        <taxon>Viridiplantae</taxon>
        <taxon>Chlorophyta</taxon>
        <taxon>Pseudoscourfieldiophyceae</taxon>
        <taxon>Pseudoscourfieldiales</taxon>
        <taxon>Pycnococcaceae</taxon>
        <taxon>Pycnococcus</taxon>
    </lineage>
</organism>
<reference evidence="7" key="1">
    <citation type="submission" date="2020-10" db="EMBL/GenBank/DDBJ databases">
        <title>Unveiling of a novel bifunctional photoreceptor, Dualchrome1, isolated from a cosmopolitan green alga.</title>
        <authorList>
            <person name="Suzuki S."/>
            <person name="Kawachi M."/>
        </authorList>
    </citation>
    <scope>NUCLEOTIDE SEQUENCE</scope>
    <source>
        <strain evidence="7">NIES 2893</strain>
    </source>
</reference>
<dbReference type="SUPFAM" id="SSF54791">
    <property type="entry name" value="Eukaryotic type KH-domain (KH-domain type I)"/>
    <property type="match status" value="1"/>
</dbReference>
<dbReference type="OrthoDB" id="16516at2759"/>
<dbReference type="Proteomes" id="UP000660262">
    <property type="component" value="Unassembled WGS sequence"/>
</dbReference>
<dbReference type="SMART" id="SM00322">
    <property type="entry name" value="KH"/>
    <property type="match status" value="1"/>
</dbReference>
<evidence type="ECO:0008006" key="9">
    <source>
        <dbReference type="Google" id="ProtNLM"/>
    </source>
</evidence>
<dbReference type="InterPro" id="IPR047021">
    <property type="entry name" value="REXO1/3/4-like"/>
</dbReference>
<evidence type="ECO:0000313" key="7">
    <source>
        <dbReference type="EMBL" id="GHP03169.1"/>
    </source>
</evidence>
<accession>A0A830HCT8</accession>
<feature type="domain" description="Exonuclease" evidence="6">
    <location>
        <begin position="104"/>
        <end position="316"/>
    </location>
</feature>
<evidence type="ECO:0000259" key="6">
    <source>
        <dbReference type="SMART" id="SM00479"/>
    </source>
</evidence>
<keyword evidence="1" id="KW-0540">Nuclease</keyword>
<name>A0A830HCT8_9CHLO</name>
<keyword evidence="2" id="KW-0378">Hydrolase</keyword>
<evidence type="ECO:0000313" key="8">
    <source>
        <dbReference type="Proteomes" id="UP000660262"/>
    </source>
</evidence>
<comment type="caution">
    <text evidence="7">The sequence shown here is derived from an EMBL/GenBank/DDBJ whole genome shotgun (WGS) entry which is preliminary data.</text>
</comment>
<dbReference type="InterPro" id="IPR004087">
    <property type="entry name" value="KH_dom"/>
</dbReference>
<dbReference type="InterPro" id="IPR036612">
    <property type="entry name" value="KH_dom_type_1_sf"/>
</dbReference>
<protein>
    <recommendedName>
        <fullName evidence="9">K Homology domain-containing protein</fullName>
    </recommendedName>
</protein>
<dbReference type="InterPro" id="IPR004088">
    <property type="entry name" value="KH_dom_type_1"/>
</dbReference>
<feature type="region of interest" description="Disordered" evidence="4">
    <location>
        <begin position="1"/>
        <end position="27"/>
    </location>
</feature>
<sequence length="639" mass="68911">MNSSRFAALDNDEAMHDVAMPSSGDSTACQQRTHEVKAMTRAARNSRGVTLMLCTLADQCRNDFSGPLAKVLHLERGCRWICPDPMQEHEVEADDACTTSSPPRLFGLDCELVTVRPTSHTPTDDDGGAHVLPDMSCVARVSLVEVSPTTGELVRTALDAYVRPPEGFEVADYRTHVSGVTEAHLYSNDGEGVLQSPAEARDAVFKLVQRRDVVCVHSGTTDLMALAFLPSRVLDTSGIVTVEDAPRWTLSLKDVANHVMGGSYHARHEGLVGEVLGCGVPADSSFQSHWNQSHDSTLDALWCARVAVGIALRKLAEIPPVRQMRSLPDSVQSRWGIAGIPPGWDAERVRKLLYYLLFRGADAKHRSAVFERVVESLKQMEVKTPKYAAISTPTQTATATPMPPRGGNTQVEFAEPSGALAAYRALMEPQLMTMDHNGHAKKAFAMTPHMYAWCTSSRSAGSALSALSTGARRLLDEGNPGANSKASSGQKKGQKKRSRDDAEPPPPGVEPGVAANGASEPGEVSPPSSPEPFQDHAPTSFSADMLPPFVEIRLFQRATPDEVLYLDRREAGRVIGRGGRRVKHIKALSNAEVRVSGQSDSGDAKKVKQKVEIFGTSVAVMEARKLIRCAAAGDALGVE</sequence>
<dbReference type="GO" id="GO:0005634">
    <property type="term" value="C:nucleus"/>
    <property type="evidence" value="ECO:0007669"/>
    <property type="project" value="TreeGrafter"/>
</dbReference>
<dbReference type="InterPro" id="IPR036397">
    <property type="entry name" value="RNaseH_sf"/>
</dbReference>
<dbReference type="Gene3D" id="3.30.1370.10">
    <property type="entry name" value="K Homology domain, type 1"/>
    <property type="match status" value="1"/>
</dbReference>
<evidence type="ECO:0000256" key="4">
    <source>
        <dbReference type="SAM" id="MobiDB-lite"/>
    </source>
</evidence>
<dbReference type="SMART" id="SM00479">
    <property type="entry name" value="EXOIII"/>
    <property type="match status" value="1"/>
</dbReference>
<proteinExistence type="predicted"/>
<evidence type="ECO:0000259" key="5">
    <source>
        <dbReference type="SMART" id="SM00322"/>
    </source>
</evidence>
<dbReference type="AlphaFoldDB" id="A0A830HCT8"/>
<feature type="compositionally biased region" description="Low complexity" evidence="4">
    <location>
        <begin position="510"/>
        <end position="526"/>
    </location>
</feature>
<dbReference type="GO" id="GO:0004527">
    <property type="term" value="F:exonuclease activity"/>
    <property type="evidence" value="ECO:0007669"/>
    <property type="project" value="InterPro"/>
</dbReference>
<dbReference type="Pfam" id="PF00013">
    <property type="entry name" value="KH_1"/>
    <property type="match status" value="1"/>
</dbReference>
<keyword evidence="3" id="KW-0694">RNA-binding</keyword>